<sequence length="68" mass="7982">MATVTVNLSEEAFERLNKWKKTEEESLSNVILRVLPKNRTAEEIDEILRESEIFLTDEEADKMLKDIE</sequence>
<evidence type="ECO:0000256" key="1">
    <source>
        <dbReference type="ARBA" id="ARBA00022649"/>
    </source>
</evidence>
<name>A0A9E7TL09_9EURY</name>
<protein>
    <recommendedName>
        <fullName evidence="4">Antitoxin</fullName>
    </recommendedName>
</protein>
<dbReference type="InterPro" id="IPR003847">
    <property type="entry name" value="Put_antitoxin"/>
</dbReference>
<dbReference type="GeneID" id="74306740"/>
<dbReference type="AlphaFoldDB" id="A0A9E7TL09"/>
<evidence type="ECO:0000313" key="3">
    <source>
        <dbReference type="Proteomes" id="UP001060368"/>
    </source>
</evidence>
<keyword evidence="1" id="KW-1277">Toxin-antitoxin system</keyword>
<keyword evidence="3" id="KW-1185">Reference proteome</keyword>
<reference evidence="2" key="1">
    <citation type="submission" date="2022-04" db="EMBL/GenBank/DDBJ databases">
        <title>Complete genome of Methanoplanus endosymbiosus DSM 3599.</title>
        <authorList>
            <person name="Chen S.-C."/>
            <person name="You Y.-T."/>
            <person name="Zhou Y.-Z."/>
            <person name="Lai M.-C."/>
        </authorList>
    </citation>
    <scope>NUCLEOTIDE SEQUENCE</scope>
    <source>
        <strain evidence="2">DSM 3599</strain>
    </source>
</reference>
<dbReference type="Pfam" id="PF02697">
    <property type="entry name" value="VAPB_antitox"/>
    <property type="match status" value="1"/>
</dbReference>
<evidence type="ECO:0000313" key="2">
    <source>
        <dbReference type="EMBL" id="UUX93210.1"/>
    </source>
</evidence>
<evidence type="ECO:0008006" key="4">
    <source>
        <dbReference type="Google" id="ProtNLM"/>
    </source>
</evidence>
<dbReference type="Proteomes" id="UP001060368">
    <property type="component" value="Chromosome"/>
</dbReference>
<dbReference type="KEGG" id="mend:L6E24_03550"/>
<organism evidence="2 3">
    <name type="scientific">Methanoplanus endosymbiosus</name>
    <dbReference type="NCBI Taxonomy" id="33865"/>
    <lineage>
        <taxon>Archaea</taxon>
        <taxon>Methanobacteriati</taxon>
        <taxon>Methanobacteriota</taxon>
        <taxon>Stenosarchaea group</taxon>
        <taxon>Methanomicrobia</taxon>
        <taxon>Methanomicrobiales</taxon>
        <taxon>Methanomicrobiaceae</taxon>
        <taxon>Methanoplanus</taxon>
    </lineage>
</organism>
<proteinExistence type="predicted"/>
<gene>
    <name evidence="2" type="ORF">L6E24_03550</name>
</gene>
<dbReference type="EMBL" id="CP096115">
    <property type="protein sequence ID" value="UUX93210.1"/>
    <property type="molecule type" value="Genomic_DNA"/>
</dbReference>
<accession>A0A9E7TL09</accession>
<dbReference type="RefSeq" id="WP_257743350.1">
    <property type="nucleotide sequence ID" value="NZ_CP096115.1"/>
</dbReference>